<dbReference type="GO" id="GO:0005968">
    <property type="term" value="C:Rab-protein geranylgeranyltransferase complex"/>
    <property type="evidence" value="ECO:0007669"/>
    <property type="project" value="TreeGrafter"/>
</dbReference>
<dbReference type="Gene3D" id="1.25.40.120">
    <property type="entry name" value="Protein prenylyltransferase"/>
    <property type="match status" value="1"/>
</dbReference>
<gene>
    <name evidence="1" type="primary">ECM9</name>
    <name evidence="1" type="ORF">SPAR_K02130</name>
</gene>
<dbReference type="GeneID" id="54631981"/>
<proteinExistence type="predicted"/>
<dbReference type="SUPFAM" id="SSF48439">
    <property type="entry name" value="Protein prenylyltransferase"/>
    <property type="match status" value="1"/>
</dbReference>
<reference evidence="1" key="3">
    <citation type="submission" date="2025-07" db="EMBL/GenBank/DDBJ databases">
        <authorList>
            <consortium name="NCBI Genome Project"/>
        </authorList>
    </citation>
    <scope>NUCLEOTIDE SEQUENCE</scope>
    <source>
        <strain evidence="1">CBS432</strain>
    </source>
</reference>
<dbReference type="VEuPathDB" id="FungiDB:SPAR_K02130"/>
<reference evidence="1" key="1">
    <citation type="journal article" date="2017" name="Nat. Genet.">
        <title>Contrasting evolutionary genome dynamics between domesticated and wild yeasts.</title>
        <authorList>
            <person name="Yue J.X."/>
            <person name="Li J."/>
            <person name="Aigrain L."/>
            <person name="Hallin J."/>
            <person name="Persson K."/>
            <person name="Oliver K."/>
            <person name="Bergstrom A."/>
            <person name="Coupland P."/>
            <person name="Warringer J."/>
            <person name="Lagomarsino M.C."/>
            <person name="Fischer G."/>
            <person name="Durbin R."/>
            <person name="Liti G."/>
        </authorList>
    </citation>
    <scope>NUCLEOTIDE SEQUENCE</scope>
    <source>
        <strain evidence="1">CBS432</strain>
    </source>
</reference>
<dbReference type="OrthoDB" id="5358702at2759"/>
<dbReference type="GO" id="GO:0004663">
    <property type="term" value="F:Rab geranylgeranyltransferase activity"/>
    <property type="evidence" value="ECO:0007669"/>
    <property type="project" value="TreeGrafter"/>
</dbReference>
<evidence type="ECO:0000313" key="1">
    <source>
        <dbReference type="RefSeq" id="XP_033767628.1"/>
    </source>
</evidence>
<dbReference type="RefSeq" id="XP_033767628.1">
    <property type="nucleotide sequence ID" value="XM_033911737.1"/>
</dbReference>
<reference evidence="1" key="4">
    <citation type="submission" date="2025-08" db="UniProtKB">
        <authorList>
            <consortium name="RefSeq"/>
        </authorList>
    </citation>
    <scope>IDENTIFICATION</scope>
    <source>
        <strain evidence="1">CBS432</strain>
    </source>
</reference>
<dbReference type="KEGG" id="spao:SPAR_K02130"/>
<accession>A0A8B8UV87</accession>
<dbReference type="PANTHER" id="PTHR11129">
    <property type="entry name" value="PROTEIN FARNESYLTRANSFERASE ALPHA SUBUNIT/RAB GERANYLGERANYL TRANSFERASE ALPHA SUBUNIT"/>
    <property type="match status" value="1"/>
</dbReference>
<name>A0A8B8UV87_SACPA</name>
<dbReference type="AlphaFoldDB" id="A0A8B8UV87"/>
<dbReference type="PANTHER" id="PTHR11129:SF8">
    <property type="entry name" value="PROTEIN ECM9"/>
    <property type="match status" value="1"/>
</dbReference>
<reference evidence="1" key="2">
    <citation type="submission" date="2020-01" db="EMBL/GenBank/DDBJ databases">
        <title>Population-level Yeast Reference Genomes.</title>
        <authorList>
            <person name="Yue J.-X."/>
        </authorList>
    </citation>
    <scope>NUCLEOTIDE SEQUENCE</scope>
    <source>
        <strain evidence="1">CBS432</strain>
    </source>
</reference>
<sequence>MNSTLPLCEEFFEKITARLDHHDFRLTITANQPSITVPYYVDEKTHSIELIIFKTTFLSLFQEAHTYFNRTFSDQNAISNENIYYMTIGLLLTTPENKTVYNIHEKLLKKYFQDNSILGIPNLLFKEVRLVQRLLCSSNNRINKSSSLWILYRKLLVLSLYAKTSISPDLLFVFYSSGSQHFSNYYCWNTARWLYDNLAFGKRIELFGLTKRFCFQHVKDCSSWSALAYMVCQQEQKKTDNIRDFQRLSCSFNIPIKPDRVDLNFQIQHLDTFIQELVKWIDRTYAADWPPYLCLLQITKLNITLGIDVDSVLSTWRNEILNFEENSGHIKMNNNIPIVPEQFSNDLLTSENFIHFGYKKLFLNMFLDKYKIKKEQSDS</sequence>
<organism evidence="1">
    <name type="scientific">Saccharomyces paradoxus</name>
    <name type="common">Yeast</name>
    <name type="synonym">Saccharomyces douglasii</name>
    <dbReference type="NCBI Taxonomy" id="27291"/>
    <lineage>
        <taxon>Eukaryota</taxon>
        <taxon>Fungi</taxon>
        <taxon>Dikarya</taxon>
        <taxon>Ascomycota</taxon>
        <taxon>Saccharomycotina</taxon>
        <taxon>Saccharomycetes</taxon>
        <taxon>Saccharomycetales</taxon>
        <taxon>Saccharomycetaceae</taxon>
        <taxon>Saccharomyces</taxon>
    </lineage>
</organism>
<protein>
    <submittedName>
        <fullName evidence="1">Ecm9p</fullName>
    </submittedName>
</protein>